<reference evidence="1" key="1">
    <citation type="submission" date="2021-06" db="EMBL/GenBank/DDBJ databases">
        <authorList>
            <person name="Kallberg Y."/>
            <person name="Tangrot J."/>
            <person name="Rosling A."/>
        </authorList>
    </citation>
    <scope>NUCLEOTIDE SEQUENCE</scope>
    <source>
        <strain evidence="1">MA461A</strain>
    </source>
</reference>
<keyword evidence="2" id="KW-1185">Reference proteome</keyword>
<feature type="non-terminal residue" evidence="1">
    <location>
        <position position="119"/>
    </location>
</feature>
<gene>
    <name evidence="1" type="ORF">RPERSI_LOCUS31079</name>
</gene>
<feature type="non-terminal residue" evidence="1">
    <location>
        <position position="1"/>
    </location>
</feature>
<dbReference type="Proteomes" id="UP000789920">
    <property type="component" value="Unassembled WGS sequence"/>
</dbReference>
<name>A0ACA9SGW9_9GLOM</name>
<sequence length="119" mass="13753">SSYNPSKEEDLTKGHDMAWNERKYNLIKLNKHVEKWKVLRTSSFQRLVIAAALWGLGTLITSLTSLKKLFTKEEKKNNKYEEKFNDSVVSNSKKNCPKRLDSSQSSPLLFVKALIKHIN</sequence>
<accession>A0ACA9SGW9</accession>
<proteinExistence type="predicted"/>
<evidence type="ECO:0000313" key="1">
    <source>
        <dbReference type="EMBL" id="CAG8839515.1"/>
    </source>
</evidence>
<evidence type="ECO:0000313" key="2">
    <source>
        <dbReference type="Proteomes" id="UP000789920"/>
    </source>
</evidence>
<dbReference type="EMBL" id="CAJVQC010123830">
    <property type="protein sequence ID" value="CAG8839515.1"/>
    <property type="molecule type" value="Genomic_DNA"/>
</dbReference>
<protein>
    <submittedName>
        <fullName evidence="1">22798_t:CDS:1</fullName>
    </submittedName>
</protein>
<organism evidence="1 2">
    <name type="scientific">Racocetra persica</name>
    <dbReference type="NCBI Taxonomy" id="160502"/>
    <lineage>
        <taxon>Eukaryota</taxon>
        <taxon>Fungi</taxon>
        <taxon>Fungi incertae sedis</taxon>
        <taxon>Mucoromycota</taxon>
        <taxon>Glomeromycotina</taxon>
        <taxon>Glomeromycetes</taxon>
        <taxon>Diversisporales</taxon>
        <taxon>Gigasporaceae</taxon>
        <taxon>Racocetra</taxon>
    </lineage>
</organism>
<comment type="caution">
    <text evidence="1">The sequence shown here is derived from an EMBL/GenBank/DDBJ whole genome shotgun (WGS) entry which is preliminary data.</text>
</comment>